<evidence type="ECO:0000256" key="2">
    <source>
        <dbReference type="ARBA" id="ARBA00005170"/>
    </source>
</evidence>
<dbReference type="Pfam" id="PF03306">
    <property type="entry name" value="AAL_decarboxy"/>
    <property type="match status" value="1"/>
</dbReference>
<comment type="similarity">
    <text evidence="3">Belongs to the alpha-acetolactate decarboxylase family.</text>
</comment>
<keyword evidence="8" id="KW-0456">Lyase</keyword>
<evidence type="ECO:0000313" key="9">
    <source>
        <dbReference type="EMBL" id="KAF2014536.1"/>
    </source>
</evidence>
<sequence>MVALIPNDVFQFSTHSALTDLTSGKPLPQDLSSHGDFGLCAFSASRPLLLIAGAPFIVDEACNLHPVAPADERLAFAMVSVFRPDSSLMFPNGKLTRKTLGTAFDEASRNSICPFSFQASFTSVKLSSNATGSEDGVVARELKDVEGFVFGYAVPEWMRGICGPRVFCWFVASGGSGDDGRPGGRAGGWVVDFEGTGEVEVR</sequence>
<dbReference type="PANTHER" id="PTHR35524:SF1">
    <property type="entry name" value="ALPHA-ACETOLACTATE DECARBOXYLASE"/>
    <property type="match status" value="1"/>
</dbReference>
<organism evidence="9 10">
    <name type="scientific">Aaosphaeria arxii CBS 175.79</name>
    <dbReference type="NCBI Taxonomy" id="1450172"/>
    <lineage>
        <taxon>Eukaryota</taxon>
        <taxon>Fungi</taxon>
        <taxon>Dikarya</taxon>
        <taxon>Ascomycota</taxon>
        <taxon>Pezizomycotina</taxon>
        <taxon>Dothideomycetes</taxon>
        <taxon>Pleosporomycetidae</taxon>
        <taxon>Pleosporales</taxon>
        <taxon>Pleosporales incertae sedis</taxon>
        <taxon>Aaosphaeria</taxon>
    </lineage>
</organism>
<keyword evidence="6" id="KW-0210">Decarboxylase</keyword>
<dbReference type="GO" id="GO:0047605">
    <property type="term" value="F:acetolactate decarboxylase activity"/>
    <property type="evidence" value="ECO:0007669"/>
    <property type="project" value="UniProtKB-EC"/>
</dbReference>
<dbReference type="AlphaFoldDB" id="A0A6A5XNQ2"/>
<dbReference type="GO" id="GO:0045151">
    <property type="term" value="P:acetoin biosynthetic process"/>
    <property type="evidence" value="ECO:0007669"/>
    <property type="project" value="UniProtKB-KW"/>
</dbReference>
<accession>A0A6A5XNQ2</accession>
<dbReference type="OrthoDB" id="509395at2759"/>
<evidence type="ECO:0000256" key="7">
    <source>
        <dbReference type="ARBA" id="ARBA00023061"/>
    </source>
</evidence>
<gene>
    <name evidence="9" type="ORF">BU24DRAFT_451550</name>
</gene>
<dbReference type="Proteomes" id="UP000799778">
    <property type="component" value="Unassembled WGS sequence"/>
</dbReference>
<dbReference type="SUPFAM" id="SSF117856">
    <property type="entry name" value="AF0104/ALDC/Ptd012-like"/>
    <property type="match status" value="1"/>
</dbReference>
<keyword evidence="7" id="KW-0005">Acetoin biosynthesis</keyword>
<comment type="pathway">
    <text evidence="2">Polyol metabolism; (R,R)-butane-2,3-diol biosynthesis; (R,R)-butane-2,3-diol from pyruvate: step 2/3.</text>
</comment>
<name>A0A6A5XNQ2_9PLEO</name>
<comment type="catalytic activity">
    <reaction evidence="1">
        <text>(2S)-2-acetolactate + H(+) = (R)-acetoin + CO2</text>
        <dbReference type="Rhea" id="RHEA:21580"/>
        <dbReference type="ChEBI" id="CHEBI:15378"/>
        <dbReference type="ChEBI" id="CHEBI:15686"/>
        <dbReference type="ChEBI" id="CHEBI:16526"/>
        <dbReference type="ChEBI" id="CHEBI:58476"/>
        <dbReference type="EC" id="4.1.1.5"/>
    </reaction>
</comment>
<evidence type="ECO:0000256" key="5">
    <source>
        <dbReference type="ARBA" id="ARBA00020164"/>
    </source>
</evidence>
<dbReference type="RefSeq" id="XP_033382875.1">
    <property type="nucleotide sequence ID" value="XM_033531118.1"/>
</dbReference>
<dbReference type="EMBL" id="ML978070">
    <property type="protein sequence ID" value="KAF2014536.1"/>
    <property type="molecule type" value="Genomic_DNA"/>
</dbReference>
<dbReference type="PANTHER" id="PTHR35524">
    <property type="entry name" value="ALPHA-ACETOLACTATE DECARBOXYLASE"/>
    <property type="match status" value="1"/>
</dbReference>
<dbReference type="UniPathway" id="UPA00626">
    <property type="reaction ID" value="UER00678"/>
</dbReference>
<protein>
    <recommendedName>
        <fullName evidence="5">Alpha-acetolactate decarboxylase</fullName>
        <ecNumber evidence="4">4.1.1.5</ecNumber>
    </recommendedName>
</protein>
<reference evidence="9" key="1">
    <citation type="journal article" date="2020" name="Stud. Mycol.">
        <title>101 Dothideomycetes genomes: a test case for predicting lifestyles and emergence of pathogens.</title>
        <authorList>
            <person name="Haridas S."/>
            <person name="Albert R."/>
            <person name="Binder M."/>
            <person name="Bloem J."/>
            <person name="Labutti K."/>
            <person name="Salamov A."/>
            <person name="Andreopoulos B."/>
            <person name="Baker S."/>
            <person name="Barry K."/>
            <person name="Bills G."/>
            <person name="Bluhm B."/>
            <person name="Cannon C."/>
            <person name="Castanera R."/>
            <person name="Culley D."/>
            <person name="Daum C."/>
            <person name="Ezra D."/>
            <person name="Gonzalez J."/>
            <person name="Henrissat B."/>
            <person name="Kuo A."/>
            <person name="Liang C."/>
            <person name="Lipzen A."/>
            <person name="Lutzoni F."/>
            <person name="Magnuson J."/>
            <person name="Mondo S."/>
            <person name="Nolan M."/>
            <person name="Ohm R."/>
            <person name="Pangilinan J."/>
            <person name="Park H.-J."/>
            <person name="Ramirez L."/>
            <person name="Alfaro M."/>
            <person name="Sun H."/>
            <person name="Tritt A."/>
            <person name="Yoshinaga Y."/>
            <person name="Zwiers L.-H."/>
            <person name="Turgeon B."/>
            <person name="Goodwin S."/>
            <person name="Spatafora J."/>
            <person name="Crous P."/>
            <person name="Grigoriev I."/>
        </authorList>
    </citation>
    <scope>NUCLEOTIDE SEQUENCE</scope>
    <source>
        <strain evidence="9">CBS 175.79</strain>
    </source>
</reference>
<evidence type="ECO:0000256" key="4">
    <source>
        <dbReference type="ARBA" id="ARBA00013204"/>
    </source>
</evidence>
<keyword evidence="10" id="KW-1185">Reference proteome</keyword>
<dbReference type="Gene3D" id="3.30.1330.80">
    <property type="entry name" value="Hypothetical protein, similar to alpha- acetolactate decarboxylase, domain 2"/>
    <property type="match status" value="2"/>
</dbReference>
<proteinExistence type="inferred from homology"/>
<dbReference type="InterPro" id="IPR005128">
    <property type="entry name" value="Acetolactate_a_deCO2ase"/>
</dbReference>
<dbReference type="EC" id="4.1.1.5" evidence="4"/>
<evidence type="ECO:0000256" key="6">
    <source>
        <dbReference type="ARBA" id="ARBA00022793"/>
    </source>
</evidence>
<evidence type="ECO:0000256" key="8">
    <source>
        <dbReference type="ARBA" id="ARBA00023239"/>
    </source>
</evidence>
<evidence type="ECO:0000256" key="1">
    <source>
        <dbReference type="ARBA" id="ARBA00001784"/>
    </source>
</evidence>
<evidence type="ECO:0000313" key="10">
    <source>
        <dbReference type="Proteomes" id="UP000799778"/>
    </source>
</evidence>
<dbReference type="GeneID" id="54288515"/>
<evidence type="ECO:0000256" key="3">
    <source>
        <dbReference type="ARBA" id="ARBA00007106"/>
    </source>
</evidence>